<keyword evidence="3 5" id="KW-0371">Homeobox</keyword>
<dbReference type="InterPro" id="IPR009057">
    <property type="entry name" value="Homeodomain-like_sf"/>
</dbReference>
<evidence type="ECO:0000256" key="1">
    <source>
        <dbReference type="ARBA" id="ARBA00004123"/>
    </source>
</evidence>
<organism evidence="11">
    <name type="scientific">Rodentolepis nana</name>
    <name type="common">Dwarf tapeworm</name>
    <name type="synonym">Hymenolepis nana</name>
    <dbReference type="NCBI Taxonomy" id="102285"/>
    <lineage>
        <taxon>Eukaryota</taxon>
        <taxon>Metazoa</taxon>
        <taxon>Spiralia</taxon>
        <taxon>Lophotrochozoa</taxon>
        <taxon>Platyhelminthes</taxon>
        <taxon>Cestoda</taxon>
        <taxon>Eucestoda</taxon>
        <taxon>Cyclophyllidea</taxon>
        <taxon>Hymenolepididae</taxon>
        <taxon>Rodentolepis</taxon>
    </lineage>
</organism>
<sequence>MYITLNMNYYASCEWFPSTDHTTAHDSQPLQQNLVHQPPIQFWEQTVSPLGYHSTLESSNNIDFEIINDRTRQSLSHPVSSISDRDASARFLQTIQPPQMEKNGYMENRLSDKEENFLREDDDDMKLSPGAMGAQPPRKTTNNHQQSLRSTSKRKPRILFSQTQVYELEKRFNQQRYLSAPDREQLALQLKMSSQQVKIWFQNRRYKLKRQLQENGLDASMIQPYLTPPSYKEYENSLRGSEEAYEVDSTGNGHISTAEHPQMQPYPQMSQEPWYCPQKSRTPWASSGFDTTSTWSNSFYGRQSIQENPSVMQHNGAFYEQELASSGTSSISPGLVTTGLSYQDGGLSCEGCA</sequence>
<accession>A0A0R3TCF6</accession>
<dbReference type="AlphaFoldDB" id="A0A0R3TCF6"/>
<dbReference type="InterPro" id="IPR001356">
    <property type="entry name" value="HD"/>
</dbReference>
<keyword evidence="2 5" id="KW-0238">DNA-binding</keyword>
<dbReference type="PANTHER" id="PTHR24340">
    <property type="entry name" value="HOMEOBOX PROTEIN NKX"/>
    <property type="match status" value="1"/>
</dbReference>
<evidence type="ECO:0000256" key="2">
    <source>
        <dbReference type="ARBA" id="ARBA00023125"/>
    </source>
</evidence>
<keyword evidence="4 5" id="KW-0539">Nucleus</keyword>
<gene>
    <name evidence="9" type="ORF">HNAJ_LOCUS4744</name>
</gene>
<dbReference type="GO" id="GO:0005634">
    <property type="term" value="C:nucleus"/>
    <property type="evidence" value="ECO:0007669"/>
    <property type="project" value="UniProtKB-SubCell"/>
</dbReference>
<dbReference type="CDD" id="cd00086">
    <property type="entry name" value="homeodomain"/>
    <property type="match status" value="1"/>
</dbReference>
<name>A0A0R3TCF6_RODNA</name>
<dbReference type="EMBL" id="UZAE01003575">
    <property type="protein sequence ID" value="VDO00604.1"/>
    <property type="molecule type" value="Genomic_DNA"/>
</dbReference>
<evidence type="ECO:0000256" key="7">
    <source>
        <dbReference type="SAM" id="MobiDB-lite"/>
    </source>
</evidence>
<dbReference type="SUPFAM" id="SSF46689">
    <property type="entry name" value="Homeodomain-like"/>
    <property type="match status" value="1"/>
</dbReference>
<feature type="DNA-binding region" description="Homeobox" evidence="5">
    <location>
        <begin position="153"/>
        <end position="212"/>
    </location>
</feature>
<dbReference type="Gene3D" id="1.10.10.60">
    <property type="entry name" value="Homeodomain-like"/>
    <property type="match status" value="1"/>
</dbReference>
<evidence type="ECO:0000256" key="3">
    <source>
        <dbReference type="ARBA" id="ARBA00023155"/>
    </source>
</evidence>
<evidence type="ECO:0000256" key="4">
    <source>
        <dbReference type="ARBA" id="ARBA00023242"/>
    </source>
</evidence>
<dbReference type="Proteomes" id="UP000278807">
    <property type="component" value="Unassembled WGS sequence"/>
</dbReference>
<dbReference type="OrthoDB" id="3137333at2759"/>
<proteinExistence type="predicted"/>
<dbReference type="InterPro" id="IPR017970">
    <property type="entry name" value="Homeobox_CS"/>
</dbReference>
<dbReference type="STRING" id="102285.A0A0R3TCF6"/>
<dbReference type="InterPro" id="IPR020479">
    <property type="entry name" value="HD_metazoa"/>
</dbReference>
<dbReference type="SMART" id="SM00389">
    <property type="entry name" value="HOX"/>
    <property type="match status" value="1"/>
</dbReference>
<evidence type="ECO:0000256" key="6">
    <source>
        <dbReference type="RuleBase" id="RU000682"/>
    </source>
</evidence>
<keyword evidence="10" id="KW-1185">Reference proteome</keyword>
<comment type="subcellular location">
    <subcellularLocation>
        <location evidence="1 5 6">Nucleus</location>
    </subcellularLocation>
</comment>
<dbReference type="WBParaSite" id="HNAJ_0000474501-mRNA-1">
    <property type="protein sequence ID" value="HNAJ_0000474501-mRNA-1"/>
    <property type="gene ID" value="HNAJ_0000474501"/>
</dbReference>
<evidence type="ECO:0000313" key="11">
    <source>
        <dbReference type="WBParaSite" id="HNAJ_0000474501-mRNA-1"/>
    </source>
</evidence>
<evidence type="ECO:0000256" key="5">
    <source>
        <dbReference type="PROSITE-ProRule" id="PRU00108"/>
    </source>
</evidence>
<dbReference type="PROSITE" id="PS00027">
    <property type="entry name" value="HOMEOBOX_1"/>
    <property type="match status" value="1"/>
</dbReference>
<feature type="compositionally biased region" description="Polar residues" evidence="7">
    <location>
        <begin position="138"/>
        <end position="150"/>
    </location>
</feature>
<dbReference type="GO" id="GO:0000978">
    <property type="term" value="F:RNA polymerase II cis-regulatory region sequence-specific DNA binding"/>
    <property type="evidence" value="ECO:0007669"/>
    <property type="project" value="TreeGrafter"/>
</dbReference>
<evidence type="ECO:0000313" key="9">
    <source>
        <dbReference type="EMBL" id="VDO00604.1"/>
    </source>
</evidence>
<reference evidence="9 10" key="2">
    <citation type="submission" date="2018-11" db="EMBL/GenBank/DDBJ databases">
        <authorList>
            <consortium name="Pathogen Informatics"/>
        </authorList>
    </citation>
    <scope>NUCLEOTIDE SEQUENCE [LARGE SCALE GENOMIC DNA]</scope>
</reference>
<dbReference type="PRINTS" id="PR00024">
    <property type="entry name" value="HOMEOBOX"/>
</dbReference>
<dbReference type="Pfam" id="PF00046">
    <property type="entry name" value="Homeodomain"/>
    <property type="match status" value="1"/>
</dbReference>
<evidence type="ECO:0000259" key="8">
    <source>
        <dbReference type="PROSITE" id="PS50071"/>
    </source>
</evidence>
<dbReference type="PROSITE" id="PS50071">
    <property type="entry name" value="HOMEOBOX_2"/>
    <property type="match status" value="1"/>
</dbReference>
<dbReference type="GO" id="GO:0030154">
    <property type="term" value="P:cell differentiation"/>
    <property type="evidence" value="ECO:0007669"/>
    <property type="project" value="TreeGrafter"/>
</dbReference>
<reference evidence="11" key="1">
    <citation type="submission" date="2017-02" db="UniProtKB">
        <authorList>
            <consortium name="WormBaseParasite"/>
        </authorList>
    </citation>
    <scope>IDENTIFICATION</scope>
</reference>
<protein>
    <submittedName>
        <fullName evidence="11">Homeobox domain-containing protein</fullName>
    </submittedName>
</protein>
<dbReference type="GO" id="GO:0000981">
    <property type="term" value="F:DNA-binding transcription factor activity, RNA polymerase II-specific"/>
    <property type="evidence" value="ECO:0007669"/>
    <property type="project" value="InterPro"/>
</dbReference>
<feature type="domain" description="Homeobox" evidence="8">
    <location>
        <begin position="151"/>
        <end position="211"/>
    </location>
</feature>
<evidence type="ECO:0000313" key="10">
    <source>
        <dbReference type="Proteomes" id="UP000278807"/>
    </source>
</evidence>
<dbReference type="InterPro" id="IPR050394">
    <property type="entry name" value="Homeobox_NK-like"/>
</dbReference>
<feature type="region of interest" description="Disordered" evidence="7">
    <location>
        <begin position="122"/>
        <end position="155"/>
    </location>
</feature>
<dbReference type="PANTHER" id="PTHR24340:SF32">
    <property type="entry name" value="HOMEOBOX PROTEIN NKX-2.3"/>
    <property type="match status" value="1"/>
</dbReference>